<sequence>MIIENKVKKYTVYTKCDSDFFISVFKDFLNFNLDIVRIFRSINDTKVMLINTSRGKYVFKVFAPKDKRFERFAKSFIKGDYYLNLFKQTDRVISEGLNFPNDFYLLAERKVFNYASIFIMIIEYVEGIELVDFDEVSKEIKEEISEKVQLLHQHNMVSGDPHKGNFIISPSGVRIIDLSGKKCNSQRKAKDRIDLERHFGIPNRIEDLGYYCLIYKKIIRLKVKNIKNKIREVFK</sequence>
<evidence type="ECO:0000313" key="1">
    <source>
        <dbReference type="EMBL" id="GKX57192.1"/>
    </source>
</evidence>
<organism evidence="1 2">
    <name type="scientific">Leminorella grimontii</name>
    <dbReference type="NCBI Taxonomy" id="82981"/>
    <lineage>
        <taxon>Bacteria</taxon>
        <taxon>Pseudomonadati</taxon>
        <taxon>Pseudomonadota</taxon>
        <taxon>Gammaproteobacteria</taxon>
        <taxon>Enterobacterales</taxon>
        <taxon>Budviciaceae</taxon>
        <taxon>Leminorella</taxon>
    </lineage>
</organism>
<dbReference type="EMBL" id="BRLH01000012">
    <property type="protein sequence ID" value="GKX57192.1"/>
    <property type="molecule type" value="Genomic_DNA"/>
</dbReference>
<dbReference type="SUPFAM" id="SSF56112">
    <property type="entry name" value="Protein kinase-like (PK-like)"/>
    <property type="match status" value="1"/>
</dbReference>
<gene>
    <name evidence="1" type="primary">waaY</name>
    <name evidence="1" type="ORF">SOASR030_33040</name>
</gene>
<accession>A0AAV5N8W5</accession>
<protein>
    <submittedName>
        <fullName evidence="1">LPS core heptose(II) kinase RfaY</fullName>
    </submittedName>
</protein>
<dbReference type="GO" id="GO:0016301">
    <property type="term" value="F:kinase activity"/>
    <property type="evidence" value="ECO:0007669"/>
    <property type="project" value="UniProtKB-KW"/>
</dbReference>
<reference evidence="1" key="1">
    <citation type="submission" date="2022-06" db="EMBL/GenBank/DDBJ databases">
        <title>Draft genome sequences of Leminorella grimontii str. JCM5902.</title>
        <authorList>
            <person name="Wakabayashi Y."/>
            <person name="Kojima K."/>
        </authorList>
    </citation>
    <scope>NUCLEOTIDE SEQUENCE</scope>
    <source>
        <strain evidence="1">JCM 5902</strain>
    </source>
</reference>
<evidence type="ECO:0000313" key="2">
    <source>
        <dbReference type="Proteomes" id="UP001058124"/>
    </source>
</evidence>
<proteinExistence type="predicted"/>
<dbReference type="RefSeq" id="WP_027275284.1">
    <property type="nucleotide sequence ID" value="NZ_BRLH01000012.1"/>
</dbReference>
<dbReference type="AlphaFoldDB" id="A0AAV5N8W5"/>
<keyword evidence="2" id="KW-1185">Reference proteome</keyword>
<keyword evidence="1" id="KW-0418">Kinase</keyword>
<name>A0AAV5N8W5_9GAMM</name>
<keyword evidence="1" id="KW-0808">Transferase</keyword>
<dbReference type="InterPro" id="IPR011009">
    <property type="entry name" value="Kinase-like_dom_sf"/>
</dbReference>
<dbReference type="NCBIfam" id="NF007684">
    <property type="entry name" value="PRK10359.1"/>
    <property type="match status" value="1"/>
</dbReference>
<dbReference type="Proteomes" id="UP001058124">
    <property type="component" value="Unassembled WGS sequence"/>
</dbReference>
<comment type="caution">
    <text evidence="1">The sequence shown here is derived from an EMBL/GenBank/DDBJ whole genome shotgun (WGS) entry which is preliminary data.</text>
</comment>
<dbReference type="Pfam" id="PF06176">
    <property type="entry name" value="WaaY"/>
    <property type="match status" value="1"/>
</dbReference>
<dbReference type="InterPro" id="IPR009330">
    <property type="entry name" value="LipoPS_heptP_kinase"/>
</dbReference>